<evidence type="ECO:0000259" key="2">
    <source>
        <dbReference type="PROSITE" id="PS50110"/>
    </source>
</evidence>
<gene>
    <name evidence="4" type="ORF">XJ44_08795</name>
</gene>
<dbReference type="Proteomes" id="UP000242616">
    <property type="component" value="Unassembled WGS sequence"/>
</dbReference>
<dbReference type="InterPro" id="IPR029787">
    <property type="entry name" value="Nucleotide_cyclase"/>
</dbReference>
<sequence>MEKLLIIDDSKFWRSVSSDFFKDYFDVFTADSGLDGIKKAFEILPDIIITDYNMPDINGIFLSLVLRKYESFENSGIFILTSSDDKINNFWAQKSGANGFYSKAIFNNKEQLSFLVNTLKNGEFYTKKMQNYQTITRDKIFEIVEKRLKEEIYEKEILNLLKYIRDEEYLILRLKDLFSELFSFNSFLTLILSESEARLYSFNTNISKSHARVLMLSYFERPTIPNSWSFYGDFNDNSLKKLKNFEKYLVRYGNKEHALLLFENASYEFKNVLELIGESLGIVFSTINNFKEYLFASQFDSLTGLYNKKVLMHKIEEYIEKYGENTVLAIFDIDNFKSINDTYGHVVGDKVLKKLSEIFLKNTSEEEICARYGGEEFVILFNDFDKALNNIESIYDEINEYNWSEVLNDNRKITISGGVAVYQSGLKITEFINTADELLYKAKRNGKNNYYVFDKYGEGVV</sequence>
<evidence type="ECO:0000256" key="1">
    <source>
        <dbReference type="PROSITE-ProRule" id="PRU00169"/>
    </source>
</evidence>
<dbReference type="CDD" id="cd01949">
    <property type="entry name" value="GGDEF"/>
    <property type="match status" value="1"/>
</dbReference>
<dbReference type="SUPFAM" id="SSF55073">
    <property type="entry name" value="Nucleotide cyclase"/>
    <property type="match status" value="1"/>
</dbReference>
<feature type="modified residue" description="4-aspartylphosphate" evidence="1">
    <location>
        <position position="51"/>
    </location>
</feature>
<dbReference type="Pfam" id="PF00990">
    <property type="entry name" value="GGDEF"/>
    <property type="match status" value="1"/>
</dbReference>
<dbReference type="SMART" id="SM00448">
    <property type="entry name" value="REC"/>
    <property type="match status" value="1"/>
</dbReference>
<dbReference type="InterPro" id="IPR050469">
    <property type="entry name" value="Diguanylate_Cyclase"/>
</dbReference>
<name>A0ABX3IFE4_9BACT</name>
<dbReference type="InterPro" id="IPR000160">
    <property type="entry name" value="GGDEF_dom"/>
</dbReference>
<organism evidence="4 5">
    <name type="scientific">Thermosipho affectus</name>
    <dbReference type="NCBI Taxonomy" id="660294"/>
    <lineage>
        <taxon>Bacteria</taxon>
        <taxon>Thermotogati</taxon>
        <taxon>Thermotogota</taxon>
        <taxon>Thermotogae</taxon>
        <taxon>Thermotogales</taxon>
        <taxon>Fervidobacteriaceae</taxon>
        <taxon>Thermosipho</taxon>
    </lineage>
</organism>
<dbReference type="InterPro" id="IPR043128">
    <property type="entry name" value="Rev_trsase/Diguanyl_cyclase"/>
</dbReference>
<dbReference type="NCBIfam" id="TIGR00254">
    <property type="entry name" value="GGDEF"/>
    <property type="match status" value="1"/>
</dbReference>
<evidence type="ECO:0000313" key="5">
    <source>
        <dbReference type="Proteomes" id="UP000242616"/>
    </source>
</evidence>
<proteinExistence type="predicted"/>
<keyword evidence="5" id="KW-1185">Reference proteome</keyword>
<dbReference type="RefSeq" id="WP_077198778.1">
    <property type="nucleotide sequence ID" value="NZ_LBFC01000023.1"/>
</dbReference>
<evidence type="ECO:0000313" key="4">
    <source>
        <dbReference type="EMBL" id="ONN26549.1"/>
    </source>
</evidence>
<dbReference type="SMART" id="SM00267">
    <property type="entry name" value="GGDEF"/>
    <property type="match status" value="1"/>
</dbReference>
<dbReference type="Gene3D" id="3.40.50.2300">
    <property type="match status" value="1"/>
</dbReference>
<comment type="caution">
    <text evidence="4">The sequence shown here is derived from an EMBL/GenBank/DDBJ whole genome shotgun (WGS) entry which is preliminary data.</text>
</comment>
<reference evidence="4 5" key="1">
    <citation type="submission" date="2015-06" db="EMBL/GenBank/DDBJ databases">
        <title>Genome sequencing of Thermotogales isolates from hydrothermal vents.</title>
        <authorList>
            <person name="Haverkamp T.H."/>
            <person name="Kublanov I.V."/>
            <person name="Nesbo C.L."/>
        </authorList>
    </citation>
    <scope>NUCLEOTIDE SEQUENCE [LARGE SCALE GENOMIC DNA]</scope>
    <source>
        <strain evidence="5">ik275mar</strain>
    </source>
</reference>
<dbReference type="PROSITE" id="PS50110">
    <property type="entry name" value="RESPONSE_REGULATORY"/>
    <property type="match status" value="1"/>
</dbReference>
<accession>A0ABX3IFE4</accession>
<dbReference type="InterPro" id="IPR001789">
    <property type="entry name" value="Sig_transdc_resp-reg_receiver"/>
</dbReference>
<dbReference type="PROSITE" id="PS50887">
    <property type="entry name" value="GGDEF"/>
    <property type="match status" value="1"/>
</dbReference>
<feature type="domain" description="GGDEF" evidence="3">
    <location>
        <begin position="324"/>
        <end position="455"/>
    </location>
</feature>
<keyword evidence="1" id="KW-0597">Phosphoprotein</keyword>
<dbReference type="PANTHER" id="PTHR45138:SF24">
    <property type="entry name" value="DIGUANYLATE CYCLASE DGCC-RELATED"/>
    <property type="match status" value="1"/>
</dbReference>
<dbReference type="Gene3D" id="3.30.70.270">
    <property type="match status" value="1"/>
</dbReference>
<dbReference type="CDD" id="cd00156">
    <property type="entry name" value="REC"/>
    <property type="match status" value="1"/>
</dbReference>
<dbReference type="EMBL" id="LBFC01000023">
    <property type="protein sequence ID" value="ONN26549.1"/>
    <property type="molecule type" value="Genomic_DNA"/>
</dbReference>
<evidence type="ECO:0000259" key="3">
    <source>
        <dbReference type="PROSITE" id="PS50887"/>
    </source>
</evidence>
<dbReference type="InterPro" id="IPR011006">
    <property type="entry name" value="CheY-like_superfamily"/>
</dbReference>
<dbReference type="SUPFAM" id="SSF52172">
    <property type="entry name" value="CheY-like"/>
    <property type="match status" value="1"/>
</dbReference>
<feature type="domain" description="Response regulatory" evidence="2">
    <location>
        <begin position="3"/>
        <end position="118"/>
    </location>
</feature>
<dbReference type="PANTHER" id="PTHR45138">
    <property type="entry name" value="REGULATORY COMPONENTS OF SENSORY TRANSDUCTION SYSTEM"/>
    <property type="match status" value="1"/>
</dbReference>
<dbReference type="Pfam" id="PF00072">
    <property type="entry name" value="Response_reg"/>
    <property type="match status" value="1"/>
</dbReference>
<protein>
    <submittedName>
        <fullName evidence="4">Diguanylate cyclase</fullName>
    </submittedName>
</protein>